<reference evidence="20 21" key="1">
    <citation type="submission" date="2019-10" db="EMBL/GenBank/DDBJ databases">
        <title>Extracellular Electron Transfer in a Candidatus Methanoperedens spp. Enrichment Culture.</title>
        <authorList>
            <person name="Berger S."/>
            <person name="Rangel Shaw D."/>
            <person name="Berben T."/>
            <person name="In 'T Zandt M."/>
            <person name="Frank J."/>
            <person name="Reimann J."/>
            <person name="Jetten M.S.M."/>
            <person name="Welte C.U."/>
        </authorList>
    </citation>
    <scope>NUCLEOTIDE SEQUENCE [LARGE SCALE GENOMIC DNA]</scope>
    <source>
        <strain evidence="20">SB12</strain>
    </source>
</reference>
<evidence type="ECO:0000256" key="9">
    <source>
        <dbReference type="ARBA" id="ARBA00022679"/>
    </source>
</evidence>
<evidence type="ECO:0000256" key="2">
    <source>
        <dbReference type="ARBA" id="ARBA00004651"/>
    </source>
</evidence>
<comment type="catalytic activity">
    <reaction evidence="17 19">
        <text>alpha-ribazole + adenosylcob(III)inamide-GDP = adenosylcob(III)alamin + GMP + H(+)</text>
        <dbReference type="Rhea" id="RHEA:16049"/>
        <dbReference type="ChEBI" id="CHEBI:10329"/>
        <dbReference type="ChEBI" id="CHEBI:15378"/>
        <dbReference type="ChEBI" id="CHEBI:18408"/>
        <dbReference type="ChEBI" id="CHEBI:58115"/>
        <dbReference type="ChEBI" id="CHEBI:60487"/>
        <dbReference type="EC" id="2.7.8.26"/>
    </reaction>
</comment>
<dbReference type="GO" id="GO:0005886">
    <property type="term" value="C:plasma membrane"/>
    <property type="evidence" value="ECO:0007669"/>
    <property type="project" value="UniProtKB-SubCell"/>
</dbReference>
<evidence type="ECO:0000256" key="3">
    <source>
        <dbReference type="ARBA" id="ARBA00004663"/>
    </source>
</evidence>
<evidence type="ECO:0000256" key="17">
    <source>
        <dbReference type="ARBA" id="ARBA00048623"/>
    </source>
</evidence>
<comment type="similarity">
    <text evidence="4 19">Belongs to the CobS family.</text>
</comment>
<dbReference type="Pfam" id="PF02654">
    <property type="entry name" value="CobS"/>
    <property type="match status" value="1"/>
</dbReference>
<comment type="cofactor">
    <cofactor evidence="1 19">
        <name>Mg(2+)</name>
        <dbReference type="ChEBI" id="CHEBI:18420"/>
    </cofactor>
</comment>
<evidence type="ECO:0000256" key="14">
    <source>
        <dbReference type="ARBA" id="ARBA00025228"/>
    </source>
</evidence>
<dbReference type="EC" id="2.7.8.26" evidence="5 19"/>
<comment type="function">
    <text evidence="14 19">Joins adenosylcobinamide-GDP and alpha-ribazole to generate adenosylcobalamin (Ado-cobalamin). Also synthesizes adenosylcobalamin 5'-phosphate from adenosylcobinamide-GDP and alpha-ribazole 5'-phosphate.</text>
</comment>
<accession>A0A833H317</accession>
<comment type="caution">
    <text evidence="20">The sequence shown here is derived from an EMBL/GenBank/DDBJ whole genome shotgun (WGS) entry which is preliminary data.</text>
</comment>
<feature type="transmembrane region" description="Helical" evidence="19">
    <location>
        <begin position="182"/>
        <end position="202"/>
    </location>
</feature>
<keyword evidence="8 19" id="KW-0169">Cobalamin biosynthesis</keyword>
<gene>
    <name evidence="19" type="primary">cobS</name>
    <name evidence="20" type="ORF">F9K24_05355</name>
</gene>
<proteinExistence type="inferred from homology"/>
<dbReference type="InterPro" id="IPR003805">
    <property type="entry name" value="CobS"/>
</dbReference>
<evidence type="ECO:0000256" key="19">
    <source>
        <dbReference type="HAMAP-Rule" id="MF_00719"/>
    </source>
</evidence>
<keyword evidence="11 19" id="KW-0460">Magnesium</keyword>
<keyword evidence="10 19" id="KW-0812">Transmembrane</keyword>
<feature type="transmembrane region" description="Helical" evidence="19">
    <location>
        <begin position="146"/>
        <end position="170"/>
    </location>
</feature>
<comment type="pathway">
    <text evidence="3 19">Cofactor biosynthesis; adenosylcobalamin biosynthesis; adenosylcobalamin from cob(II)yrinate a,c-diamide: step 7/7.</text>
</comment>
<feature type="transmembrane region" description="Helical" evidence="19">
    <location>
        <begin position="208"/>
        <end position="226"/>
    </location>
</feature>
<dbReference type="PANTHER" id="PTHR34148">
    <property type="entry name" value="ADENOSYLCOBINAMIDE-GDP RIBAZOLETRANSFERASE"/>
    <property type="match status" value="1"/>
</dbReference>
<evidence type="ECO:0000313" key="21">
    <source>
        <dbReference type="Proteomes" id="UP000460298"/>
    </source>
</evidence>
<evidence type="ECO:0000256" key="16">
    <source>
        <dbReference type="ARBA" id="ARBA00032853"/>
    </source>
</evidence>
<evidence type="ECO:0000256" key="1">
    <source>
        <dbReference type="ARBA" id="ARBA00001946"/>
    </source>
</evidence>
<keyword evidence="13 19" id="KW-0472">Membrane</keyword>
<dbReference type="EMBL" id="WBUI01000004">
    <property type="protein sequence ID" value="KAB2933893.1"/>
    <property type="molecule type" value="Genomic_DNA"/>
</dbReference>
<evidence type="ECO:0000313" key="20">
    <source>
        <dbReference type="EMBL" id="KAB2933893.1"/>
    </source>
</evidence>
<dbReference type="UniPathway" id="UPA00148">
    <property type="reaction ID" value="UER00238"/>
</dbReference>
<name>A0A833H317_9LEPT</name>
<evidence type="ECO:0000256" key="15">
    <source>
        <dbReference type="ARBA" id="ARBA00032605"/>
    </source>
</evidence>
<feature type="transmembrane region" description="Helical" evidence="19">
    <location>
        <begin position="38"/>
        <end position="61"/>
    </location>
</feature>
<comment type="catalytic activity">
    <reaction evidence="18 19">
        <text>alpha-ribazole 5'-phosphate + adenosylcob(III)inamide-GDP = adenosylcob(III)alamin 5'-phosphate + GMP + H(+)</text>
        <dbReference type="Rhea" id="RHEA:23560"/>
        <dbReference type="ChEBI" id="CHEBI:15378"/>
        <dbReference type="ChEBI" id="CHEBI:57918"/>
        <dbReference type="ChEBI" id="CHEBI:58115"/>
        <dbReference type="ChEBI" id="CHEBI:60487"/>
        <dbReference type="ChEBI" id="CHEBI:60493"/>
        <dbReference type="EC" id="2.7.8.26"/>
    </reaction>
</comment>
<comment type="subcellular location">
    <subcellularLocation>
        <location evidence="2 19">Cell membrane</location>
        <topology evidence="2 19">Multi-pass membrane protein</topology>
    </subcellularLocation>
</comment>
<evidence type="ECO:0000256" key="7">
    <source>
        <dbReference type="ARBA" id="ARBA00022475"/>
    </source>
</evidence>
<evidence type="ECO:0000256" key="8">
    <source>
        <dbReference type="ARBA" id="ARBA00022573"/>
    </source>
</evidence>
<keyword evidence="9 19" id="KW-0808">Transferase</keyword>
<protein>
    <recommendedName>
        <fullName evidence="6 19">Adenosylcobinamide-GDP ribazoletransferase</fullName>
        <ecNumber evidence="5 19">2.7.8.26</ecNumber>
    </recommendedName>
    <alternativeName>
        <fullName evidence="16 19">Cobalamin synthase</fullName>
    </alternativeName>
    <alternativeName>
        <fullName evidence="15 19">Cobalamin-5'-phosphate synthase</fullName>
    </alternativeName>
</protein>
<dbReference type="AlphaFoldDB" id="A0A833H317"/>
<sequence length="264" mass="28062">MPFLRDQWISFYTAVGFLTRFPVPGGGHPDYLDRSAKWSPFVGTLVGAVAAGVFALAHLFLPVSISVVLAMAVTAYLTGGFHEDGFADSCDAFGGGYTKEDVLRIMKDSRIGSFGALGLFLLLLLKYAALTSLASNYYPDTLRTVGVALIAGHTIGRFAAISFLITQSYVRDDSGARAKPVAIGMTGMQFAFATLCTAGVIAGMGFALGWHAILALLLPLIVRLFLGRMFLRRIGGYTGDALGMTEQATEAALYVGLTAILQIP</sequence>
<dbReference type="GO" id="GO:0051073">
    <property type="term" value="F:adenosylcobinamide-GDP ribazoletransferase activity"/>
    <property type="evidence" value="ECO:0007669"/>
    <property type="project" value="UniProtKB-UniRule"/>
</dbReference>
<evidence type="ECO:0000256" key="18">
    <source>
        <dbReference type="ARBA" id="ARBA00049504"/>
    </source>
</evidence>
<keyword evidence="7 19" id="KW-1003">Cell membrane</keyword>
<dbReference type="PANTHER" id="PTHR34148:SF1">
    <property type="entry name" value="ADENOSYLCOBINAMIDE-GDP RIBAZOLETRANSFERASE"/>
    <property type="match status" value="1"/>
</dbReference>
<dbReference type="GO" id="GO:0008818">
    <property type="term" value="F:cobalamin 5'-phosphate synthase activity"/>
    <property type="evidence" value="ECO:0007669"/>
    <property type="project" value="UniProtKB-UniRule"/>
</dbReference>
<evidence type="ECO:0000256" key="11">
    <source>
        <dbReference type="ARBA" id="ARBA00022842"/>
    </source>
</evidence>
<keyword evidence="12 19" id="KW-1133">Transmembrane helix</keyword>
<dbReference type="GO" id="GO:0009236">
    <property type="term" value="P:cobalamin biosynthetic process"/>
    <property type="evidence" value="ECO:0007669"/>
    <property type="project" value="UniProtKB-UniRule"/>
</dbReference>
<evidence type="ECO:0000256" key="5">
    <source>
        <dbReference type="ARBA" id="ARBA00013200"/>
    </source>
</evidence>
<evidence type="ECO:0000256" key="6">
    <source>
        <dbReference type="ARBA" id="ARBA00015850"/>
    </source>
</evidence>
<evidence type="ECO:0000256" key="12">
    <source>
        <dbReference type="ARBA" id="ARBA00022989"/>
    </source>
</evidence>
<evidence type="ECO:0000256" key="4">
    <source>
        <dbReference type="ARBA" id="ARBA00010561"/>
    </source>
</evidence>
<dbReference type="Proteomes" id="UP000460298">
    <property type="component" value="Unassembled WGS sequence"/>
</dbReference>
<feature type="transmembrane region" description="Helical" evidence="19">
    <location>
        <begin position="114"/>
        <end position="134"/>
    </location>
</feature>
<evidence type="ECO:0000256" key="13">
    <source>
        <dbReference type="ARBA" id="ARBA00023136"/>
    </source>
</evidence>
<evidence type="ECO:0000256" key="10">
    <source>
        <dbReference type="ARBA" id="ARBA00022692"/>
    </source>
</evidence>
<organism evidence="20 21">
    <name type="scientific">Leptonema illini</name>
    <dbReference type="NCBI Taxonomy" id="183"/>
    <lineage>
        <taxon>Bacteria</taxon>
        <taxon>Pseudomonadati</taxon>
        <taxon>Spirochaetota</taxon>
        <taxon>Spirochaetia</taxon>
        <taxon>Leptospirales</taxon>
        <taxon>Leptospiraceae</taxon>
        <taxon>Leptonema</taxon>
    </lineage>
</organism>
<dbReference type="HAMAP" id="MF_00719">
    <property type="entry name" value="CobS"/>
    <property type="match status" value="1"/>
</dbReference>